<reference evidence="5 7" key="1">
    <citation type="journal article" date="2017" name="ISME J.">
        <title>Tremblaya phenacola PPER: an evolutionary beta-gammaproteobacterium collage.</title>
        <authorList>
            <person name="Gil R."/>
            <person name="Vargas-Chavez C."/>
            <person name="Lopez-Madrigal S."/>
            <person name="Santos-Garcia D."/>
            <person name="Latorre A."/>
            <person name="Moya A."/>
        </authorList>
    </citation>
    <scope>NUCLEOTIDE SEQUENCE [LARGE SCALE GENOMIC DNA]</scope>
    <source>
        <strain evidence="5 7">PPER</strain>
    </source>
</reference>
<dbReference type="AlphaFoldDB" id="A0A2G0V6Y3"/>
<dbReference type="Gene3D" id="3.30.160.20">
    <property type="match status" value="1"/>
</dbReference>
<dbReference type="InterPro" id="IPR045853">
    <property type="entry name" value="Pep_chain_release_fac_I_sf"/>
</dbReference>
<comment type="caution">
    <text evidence="5">The sequence shown here is derived from an EMBL/GenBank/DDBJ whole genome shotgun (WGS) entry which is preliminary data.</text>
</comment>
<evidence type="ECO:0000259" key="4">
    <source>
        <dbReference type="PROSITE" id="PS00745"/>
    </source>
</evidence>
<dbReference type="EMBL" id="MKGN01000018">
    <property type="protein sequence ID" value="PHN16234.1"/>
    <property type="molecule type" value="Genomic_DNA"/>
</dbReference>
<dbReference type="PANTHER" id="PTHR43804:SF7">
    <property type="entry name" value="LD18447P"/>
    <property type="match status" value="1"/>
</dbReference>
<evidence type="ECO:0000256" key="2">
    <source>
        <dbReference type="ARBA" id="ARBA00022481"/>
    </source>
</evidence>
<dbReference type="FunFam" id="3.30.160.20:FF:000004">
    <property type="entry name" value="Peptide chain release factor 1"/>
    <property type="match status" value="1"/>
</dbReference>
<dbReference type="SUPFAM" id="SSF75620">
    <property type="entry name" value="Release factor"/>
    <property type="match status" value="1"/>
</dbReference>
<dbReference type="Proteomes" id="UP000222818">
    <property type="component" value="Unassembled WGS sequence"/>
</dbReference>
<keyword evidence="3" id="KW-0648">Protein biosynthesis</keyword>
<evidence type="ECO:0000256" key="1">
    <source>
        <dbReference type="ARBA" id="ARBA00010835"/>
    </source>
</evidence>
<evidence type="ECO:0000313" key="7">
    <source>
        <dbReference type="Proteomes" id="UP000222818"/>
    </source>
</evidence>
<sequence length="134" mass="15662">DLRIDTFRSSGAGGQHVNKTESAVRITHLPTGIVVECQDERSQHRNKSKALVILNARLTNFELKRKHKEESLVKKTLLGTGYRSDRIRTYSYQQCRITDHRIEFTIYKLNEVLNGDLDLLIHPILNRYYYDECL</sequence>
<gene>
    <name evidence="5" type="primary">prfA_C</name>
    <name evidence="6" type="synonym">prfA_B</name>
    <name evidence="6" type="ORF">TPPER_00099</name>
    <name evidence="5" type="ORF">TPPER_00181</name>
</gene>
<evidence type="ECO:0000313" key="5">
    <source>
        <dbReference type="EMBL" id="PHN16234.1"/>
    </source>
</evidence>
<dbReference type="PROSITE" id="PS00745">
    <property type="entry name" value="RF_PROK_I"/>
    <property type="match status" value="1"/>
</dbReference>
<accession>A0A2G0V6Y3</accession>
<dbReference type="GO" id="GO:0005737">
    <property type="term" value="C:cytoplasm"/>
    <property type="evidence" value="ECO:0007669"/>
    <property type="project" value="UniProtKB-ARBA"/>
</dbReference>
<dbReference type="InterPro" id="IPR050057">
    <property type="entry name" value="Prokaryotic/Mito_RF"/>
</dbReference>
<comment type="similarity">
    <text evidence="1">Belongs to the prokaryotic/mitochondrial release factor family.</text>
</comment>
<feature type="domain" description="Prokaryotic-type class I peptide chain release factors" evidence="4">
    <location>
        <begin position="8"/>
        <end position="24"/>
    </location>
</feature>
<dbReference type="GO" id="GO:0003747">
    <property type="term" value="F:translation release factor activity"/>
    <property type="evidence" value="ECO:0007669"/>
    <property type="project" value="InterPro"/>
</dbReference>
<evidence type="ECO:0000256" key="3">
    <source>
        <dbReference type="ARBA" id="ARBA00022917"/>
    </source>
</evidence>
<dbReference type="Pfam" id="PF00472">
    <property type="entry name" value="RF-1"/>
    <property type="match status" value="1"/>
</dbReference>
<dbReference type="PANTHER" id="PTHR43804">
    <property type="entry name" value="LD18447P"/>
    <property type="match status" value="1"/>
</dbReference>
<dbReference type="Gene3D" id="3.30.70.1660">
    <property type="match status" value="1"/>
</dbReference>
<feature type="non-terminal residue" evidence="5">
    <location>
        <position position="1"/>
    </location>
</feature>
<proteinExistence type="inferred from homology"/>
<name>A0A2G0V6Y3_9PROT</name>
<dbReference type="InterPro" id="IPR000352">
    <property type="entry name" value="Pep_chain_release_fac_I"/>
</dbReference>
<protein>
    <submittedName>
        <fullName evidence="5">Peptide chain release factor 1</fullName>
    </submittedName>
</protein>
<keyword evidence="7" id="KW-1185">Reference proteome</keyword>
<dbReference type="RefSeq" id="WP_272896467.1">
    <property type="nucleotide sequence ID" value="NZ_MKGN01000010.1"/>
</dbReference>
<organism evidence="5 7">
    <name type="scientific">Candidatus Tremblayella phenacoccinincola</name>
    <dbReference type="NCBI Taxonomy" id="1010676"/>
    <lineage>
        <taxon>Bacteria</taxon>
        <taxon>Pseudomonadati</taxon>
        <taxon>Pseudomonadota</taxon>
        <taxon>Betaproteobacteria</taxon>
        <taxon>Candidatus Tremblayella</taxon>
    </lineage>
</organism>
<keyword evidence="2" id="KW-0488">Methylation</keyword>
<evidence type="ECO:0000313" key="6">
    <source>
        <dbReference type="EMBL" id="PHN16297.1"/>
    </source>
</evidence>
<dbReference type="EMBL" id="MKGN01000010">
    <property type="protein sequence ID" value="PHN16297.1"/>
    <property type="molecule type" value="Genomic_DNA"/>
</dbReference>